<reference evidence="1" key="1">
    <citation type="submission" date="2022-02" db="EMBL/GenBank/DDBJ databases">
        <title>Emergence and expansion in Europe of a Vibrio aestuarianus clonal complex pathogenic for oysters.</title>
        <authorList>
            <person name="Mesnil A."/>
            <person name="Travers M.-A."/>
        </authorList>
    </citation>
    <scope>NUCLEOTIDE SEQUENCE</scope>
    <source>
        <strain evidence="1">151-ITT-15-cp-1</strain>
    </source>
</reference>
<organism evidence="1 2">
    <name type="scientific">Vibrio aestuarianus</name>
    <dbReference type="NCBI Taxonomy" id="28171"/>
    <lineage>
        <taxon>Bacteria</taxon>
        <taxon>Pseudomonadati</taxon>
        <taxon>Pseudomonadota</taxon>
        <taxon>Gammaproteobacteria</taxon>
        <taxon>Vibrionales</taxon>
        <taxon>Vibrionaceae</taxon>
        <taxon>Vibrio</taxon>
    </lineage>
</organism>
<evidence type="ECO:0000313" key="2">
    <source>
        <dbReference type="Proteomes" id="UP001140973"/>
    </source>
</evidence>
<evidence type="ECO:0000313" key="1">
    <source>
        <dbReference type="EMBL" id="MDE1358800.1"/>
    </source>
</evidence>
<name>A0A9X4FHD7_9VIBR</name>
<proteinExistence type="predicted"/>
<dbReference type="EMBL" id="JAKNAP010000090">
    <property type="protein sequence ID" value="MDE1358800.1"/>
    <property type="molecule type" value="Genomic_DNA"/>
</dbReference>
<dbReference type="RefSeq" id="WP_274674231.1">
    <property type="nucleotide sequence ID" value="NZ_JAKNAP010000090.1"/>
</dbReference>
<sequence length="192" mass="21993">MKMTALQDLHRSMMKIGTDMQQFQISTGSASFDCLFSVREAPFILALTSRGSAPKFFKFEVQNGYWIKPYFDGFFYDLVDVLSSGAKSGVRLNPKDFLEQLNNSIPTQAKPQSTPSPKQIITLRPDITEDRDRPYFDTWIYWKSADRQGPREENRHKTLMILGKGALEYSIAMKASSKWSAVDLDKSWDDNI</sequence>
<comment type="caution">
    <text evidence="1">The sequence shown here is derived from an EMBL/GenBank/DDBJ whole genome shotgun (WGS) entry which is preliminary data.</text>
</comment>
<gene>
    <name evidence="1" type="ORF">L9W73_16050</name>
</gene>
<accession>A0A9X4FHD7</accession>
<dbReference type="Proteomes" id="UP001140973">
    <property type="component" value="Unassembled WGS sequence"/>
</dbReference>
<protein>
    <submittedName>
        <fullName evidence="1">DUF6037 family protein</fullName>
    </submittedName>
</protein>
<dbReference type="AlphaFoldDB" id="A0A9X4FHD7"/>